<keyword evidence="2" id="KW-1185">Reference proteome</keyword>
<dbReference type="AlphaFoldDB" id="A0A368TM96"/>
<reference evidence="1 2" key="1">
    <citation type="submission" date="2018-07" db="EMBL/GenBank/DDBJ databases">
        <title>Halomonas rutogse sp. nov., isolated from Lake TangqianCo on Tibetan Plateau.</title>
        <authorList>
            <person name="Lu H."/>
            <person name="Xing P."/>
            <person name="Wu Q."/>
        </authorList>
    </citation>
    <scope>NUCLEOTIDE SEQUENCE [LARGE SCALE GENOMIC DNA]</scope>
    <source>
        <strain evidence="1 2">TQ8S</strain>
    </source>
</reference>
<name>A0A368TM96_9GAMM</name>
<evidence type="ECO:0000313" key="1">
    <source>
        <dbReference type="EMBL" id="RCV85701.1"/>
    </source>
</evidence>
<gene>
    <name evidence="1" type="ORF">DU506_20870</name>
</gene>
<dbReference type="EMBL" id="QPIJ01000122">
    <property type="protein sequence ID" value="RCV85701.1"/>
    <property type="molecule type" value="Genomic_DNA"/>
</dbReference>
<organism evidence="1 2">
    <name type="scientific">Vreelandella rituensis</name>
    <dbReference type="NCBI Taxonomy" id="2282306"/>
    <lineage>
        <taxon>Bacteria</taxon>
        <taxon>Pseudomonadati</taxon>
        <taxon>Pseudomonadota</taxon>
        <taxon>Gammaproteobacteria</taxon>
        <taxon>Oceanospirillales</taxon>
        <taxon>Halomonadaceae</taxon>
        <taxon>Vreelandella</taxon>
    </lineage>
</organism>
<proteinExistence type="predicted"/>
<dbReference type="InterPro" id="IPR012347">
    <property type="entry name" value="Ferritin-like"/>
</dbReference>
<dbReference type="RefSeq" id="WP_114488752.1">
    <property type="nucleotide sequence ID" value="NZ_CBCSHM010000145.1"/>
</dbReference>
<dbReference type="Proteomes" id="UP000253204">
    <property type="component" value="Unassembled WGS sequence"/>
</dbReference>
<comment type="caution">
    <text evidence="1">The sequence shown here is derived from an EMBL/GenBank/DDBJ whole genome shotgun (WGS) entry which is preliminary data.</text>
</comment>
<protein>
    <submittedName>
        <fullName evidence="1">2-hydroxyacyl-CoA dehydratase</fullName>
    </submittedName>
</protein>
<dbReference type="Gene3D" id="1.20.1260.10">
    <property type="match status" value="1"/>
</dbReference>
<evidence type="ECO:0000313" key="2">
    <source>
        <dbReference type="Proteomes" id="UP000253204"/>
    </source>
</evidence>
<accession>A0A368TM96</accession>
<dbReference type="OrthoDB" id="278693at2"/>
<sequence length="160" mass="18702">MRKEKSKRYNQVKDLVRWAMDFHARMAKQYSDAAEETSSERVKMALDYLANRELRMQTGLEDIFHDGTDHTEVLETWFDETGDFPHPPKLERIAETANYDSIDAIMDTAVTAHRTLRDLYQHRASRANVIPEKEFFNSLAEGHEAEVRRIVTSLEELEDI</sequence>